<name>A0ABT1I7Q7_9PSEU</name>
<sequence>MVRVLPLVLAALLGAVVGIGASPLCALPHRPTPAEHLRVDQESLVRGLVFSAVEHHHDLADDATSGAGAHLPGATGVGRGPADRVLAGEPATARLLARGPPRRR</sequence>
<gene>
    <name evidence="2" type="ORF">LV75_001110</name>
</gene>
<keyword evidence="3" id="KW-1185">Reference proteome</keyword>
<evidence type="ECO:0000313" key="3">
    <source>
        <dbReference type="Proteomes" id="UP001205185"/>
    </source>
</evidence>
<proteinExistence type="predicted"/>
<protein>
    <submittedName>
        <fullName evidence="2">Uncharacterized protein</fullName>
    </submittedName>
</protein>
<comment type="caution">
    <text evidence="2">The sequence shown here is derived from an EMBL/GenBank/DDBJ whole genome shotgun (WGS) entry which is preliminary data.</text>
</comment>
<accession>A0ABT1I7Q7</accession>
<evidence type="ECO:0000313" key="2">
    <source>
        <dbReference type="EMBL" id="MCP2268623.1"/>
    </source>
</evidence>
<dbReference type="EMBL" id="JAMTCO010000003">
    <property type="protein sequence ID" value="MCP2268623.1"/>
    <property type="molecule type" value="Genomic_DNA"/>
</dbReference>
<feature type="region of interest" description="Disordered" evidence="1">
    <location>
        <begin position="62"/>
        <end position="104"/>
    </location>
</feature>
<dbReference type="Proteomes" id="UP001205185">
    <property type="component" value="Unassembled WGS sequence"/>
</dbReference>
<evidence type="ECO:0000256" key="1">
    <source>
        <dbReference type="SAM" id="MobiDB-lite"/>
    </source>
</evidence>
<feature type="compositionally biased region" description="Low complexity" evidence="1">
    <location>
        <begin position="90"/>
        <end position="104"/>
    </location>
</feature>
<reference evidence="2 3" key="1">
    <citation type="submission" date="2022-06" db="EMBL/GenBank/DDBJ databases">
        <title>Genomic Encyclopedia of Archaeal and Bacterial Type Strains, Phase II (KMG-II): from individual species to whole genera.</title>
        <authorList>
            <person name="Goeker M."/>
        </authorList>
    </citation>
    <scope>NUCLEOTIDE SEQUENCE [LARGE SCALE GENOMIC DNA]</scope>
    <source>
        <strain evidence="2 3">DSM 44255</strain>
    </source>
</reference>
<organism evidence="2 3">
    <name type="scientific">Actinokineospora diospyrosa</name>
    <dbReference type="NCBI Taxonomy" id="103728"/>
    <lineage>
        <taxon>Bacteria</taxon>
        <taxon>Bacillati</taxon>
        <taxon>Actinomycetota</taxon>
        <taxon>Actinomycetes</taxon>
        <taxon>Pseudonocardiales</taxon>
        <taxon>Pseudonocardiaceae</taxon>
        <taxon>Actinokineospora</taxon>
    </lineage>
</organism>
<dbReference type="RefSeq" id="WP_253885542.1">
    <property type="nucleotide sequence ID" value="NZ_BAAAVB010000001.1"/>
</dbReference>